<gene>
    <name evidence="9" type="ORF">QNI16_11255</name>
</gene>
<dbReference type="Pfam" id="PF09594">
    <property type="entry name" value="GT87"/>
    <property type="match status" value="1"/>
</dbReference>
<keyword evidence="3 9" id="KW-0808">Transferase</keyword>
<feature type="transmembrane region" description="Helical" evidence="8">
    <location>
        <begin position="251"/>
        <end position="268"/>
    </location>
</feature>
<evidence type="ECO:0000256" key="2">
    <source>
        <dbReference type="ARBA" id="ARBA00022475"/>
    </source>
</evidence>
<dbReference type="InterPro" id="IPR018584">
    <property type="entry name" value="GT87"/>
</dbReference>
<feature type="transmembrane region" description="Helical" evidence="8">
    <location>
        <begin position="157"/>
        <end position="182"/>
    </location>
</feature>
<proteinExistence type="inferred from homology"/>
<dbReference type="GO" id="GO:0016758">
    <property type="term" value="F:hexosyltransferase activity"/>
    <property type="evidence" value="ECO:0007669"/>
    <property type="project" value="InterPro"/>
</dbReference>
<feature type="transmembrane region" description="Helical" evidence="8">
    <location>
        <begin position="321"/>
        <end position="343"/>
    </location>
</feature>
<dbReference type="EC" id="2.4.-.-" evidence="9"/>
<keyword evidence="6 8" id="KW-0472">Membrane</keyword>
<sequence length="386" mass="44828">MFKSLVNKISQVPIRYIYGIYFLITLAASIQQMLIDQLNNYYIFKYSFQHLIHNQNLYILFPDQYHDNYKYGPVFGIFIAPFAILPDWLGIIAWTMVNAFLLLWAIHKLTIDQSSKIFIYWFILIEFLTSIQNLQANPMLTSLILFCFIAFERRTVFWAAFFVALGGFFKIYGFIGAAFFLLYPQKIRFILSFAFWCVVLFFLPLIFISLDQLLFLYKEWYLALVEKAQIHHDISLIQILQSLVSSNIKDAYVVLTGVGIFCLAYLRWDKFETLSFRLLFLASVLIWMVIFSPGAESPTFVIAVTGVALWYIQSERKKWQISLAIFVFVLTILSPTDIFPAYLRDVYVIPYSLKALPCAVVWIVVMVELLFGSFSKVSSPSLTVAQ</sequence>
<keyword evidence="5 8" id="KW-1133">Transmembrane helix</keyword>
<feature type="transmembrane region" description="Helical" evidence="8">
    <location>
        <begin position="118"/>
        <end position="151"/>
    </location>
</feature>
<evidence type="ECO:0000313" key="10">
    <source>
        <dbReference type="Proteomes" id="UP001241110"/>
    </source>
</evidence>
<dbReference type="GO" id="GO:0005886">
    <property type="term" value="C:plasma membrane"/>
    <property type="evidence" value="ECO:0007669"/>
    <property type="project" value="UniProtKB-SubCell"/>
</dbReference>
<feature type="transmembrane region" description="Helical" evidence="8">
    <location>
        <begin position="189"/>
        <end position="210"/>
    </location>
</feature>
<feature type="transmembrane region" description="Helical" evidence="8">
    <location>
        <begin position="88"/>
        <end position="106"/>
    </location>
</feature>
<dbReference type="Proteomes" id="UP001241110">
    <property type="component" value="Unassembled WGS sequence"/>
</dbReference>
<accession>A0AAE3QKJ0</accession>
<evidence type="ECO:0000256" key="8">
    <source>
        <dbReference type="SAM" id="Phobius"/>
    </source>
</evidence>
<reference evidence="9" key="1">
    <citation type="submission" date="2023-05" db="EMBL/GenBank/DDBJ databases">
        <authorList>
            <person name="Zhang X."/>
        </authorList>
    </citation>
    <scope>NUCLEOTIDE SEQUENCE</scope>
    <source>
        <strain evidence="9">YF14B1</strain>
    </source>
</reference>
<dbReference type="AlphaFoldDB" id="A0AAE3QKJ0"/>
<feature type="transmembrane region" description="Helical" evidence="8">
    <location>
        <begin position="349"/>
        <end position="371"/>
    </location>
</feature>
<feature type="transmembrane region" description="Helical" evidence="8">
    <location>
        <begin position="297"/>
        <end position="314"/>
    </location>
</feature>
<evidence type="ECO:0000256" key="7">
    <source>
        <dbReference type="ARBA" id="ARBA00024033"/>
    </source>
</evidence>
<evidence type="ECO:0000256" key="1">
    <source>
        <dbReference type="ARBA" id="ARBA00004651"/>
    </source>
</evidence>
<evidence type="ECO:0000256" key="5">
    <source>
        <dbReference type="ARBA" id="ARBA00022989"/>
    </source>
</evidence>
<comment type="caution">
    <text evidence="9">The sequence shown here is derived from an EMBL/GenBank/DDBJ whole genome shotgun (WGS) entry which is preliminary data.</text>
</comment>
<feature type="transmembrane region" description="Helical" evidence="8">
    <location>
        <begin position="275"/>
        <end position="291"/>
    </location>
</feature>
<keyword evidence="9" id="KW-0328">Glycosyltransferase</keyword>
<evidence type="ECO:0000256" key="4">
    <source>
        <dbReference type="ARBA" id="ARBA00022692"/>
    </source>
</evidence>
<evidence type="ECO:0000313" key="9">
    <source>
        <dbReference type="EMBL" id="MDJ1481062.1"/>
    </source>
</evidence>
<evidence type="ECO:0000256" key="3">
    <source>
        <dbReference type="ARBA" id="ARBA00022679"/>
    </source>
</evidence>
<keyword evidence="4 8" id="KW-0812">Transmembrane</keyword>
<name>A0AAE3QKJ0_9BACT</name>
<comment type="similarity">
    <text evidence="7">Belongs to the glycosyltransferase 87 family.</text>
</comment>
<dbReference type="EMBL" id="JASJOS010000004">
    <property type="protein sequence ID" value="MDJ1481062.1"/>
    <property type="molecule type" value="Genomic_DNA"/>
</dbReference>
<keyword evidence="2" id="KW-1003">Cell membrane</keyword>
<feature type="transmembrane region" description="Helical" evidence="8">
    <location>
        <begin position="12"/>
        <end position="35"/>
    </location>
</feature>
<comment type="subcellular location">
    <subcellularLocation>
        <location evidence="1">Cell membrane</location>
        <topology evidence="1">Multi-pass membrane protein</topology>
    </subcellularLocation>
</comment>
<evidence type="ECO:0000256" key="6">
    <source>
        <dbReference type="ARBA" id="ARBA00023136"/>
    </source>
</evidence>
<organism evidence="9 10">
    <name type="scientific">Xanthocytophaga flava</name>
    <dbReference type="NCBI Taxonomy" id="3048013"/>
    <lineage>
        <taxon>Bacteria</taxon>
        <taxon>Pseudomonadati</taxon>
        <taxon>Bacteroidota</taxon>
        <taxon>Cytophagia</taxon>
        <taxon>Cytophagales</taxon>
        <taxon>Rhodocytophagaceae</taxon>
        <taxon>Xanthocytophaga</taxon>
    </lineage>
</organism>
<dbReference type="RefSeq" id="WP_313978369.1">
    <property type="nucleotide sequence ID" value="NZ_JASJOS010000004.1"/>
</dbReference>
<protein>
    <submittedName>
        <fullName evidence="9">Glycosyltransferase family 87 protein</fullName>
        <ecNumber evidence="9">2.4.-.-</ecNumber>
    </submittedName>
</protein>